<dbReference type="EMBL" id="MK072162">
    <property type="protein sequence ID" value="AYV79637.1"/>
    <property type="molecule type" value="Genomic_DNA"/>
</dbReference>
<gene>
    <name evidence="2" type="ORF">Faunusvirus31_7</name>
</gene>
<feature type="transmembrane region" description="Helical" evidence="1">
    <location>
        <begin position="6"/>
        <end position="32"/>
    </location>
</feature>
<evidence type="ECO:0000256" key="1">
    <source>
        <dbReference type="SAM" id="Phobius"/>
    </source>
</evidence>
<accession>A0A3G4ZXJ5</accession>
<evidence type="ECO:0000313" key="2">
    <source>
        <dbReference type="EMBL" id="AYV79637.1"/>
    </source>
</evidence>
<proteinExistence type="predicted"/>
<keyword evidence="1" id="KW-1133">Transmembrane helix</keyword>
<name>A0A3G4ZXJ5_9VIRU</name>
<keyword evidence="1" id="KW-0472">Membrane</keyword>
<keyword evidence="1" id="KW-0812">Transmembrane</keyword>
<reference evidence="2" key="1">
    <citation type="submission" date="2018-10" db="EMBL/GenBank/DDBJ databases">
        <title>Hidden diversity of soil giant viruses.</title>
        <authorList>
            <person name="Schulz F."/>
            <person name="Alteio L."/>
            <person name="Goudeau D."/>
            <person name="Ryan E.M."/>
            <person name="Malmstrom R.R."/>
            <person name="Blanchard J."/>
            <person name="Woyke T."/>
        </authorList>
    </citation>
    <scope>NUCLEOTIDE SEQUENCE</scope>
    <source>
        <strain evidence="2">FNV1</strain>
    </source>
</reference>
<sequence length="50" mass="5234">MFLSLIGLFIIALTVVVLLSTGLFAVVSSLFISSISLLSADASDILFTVD</sequence>
<protein>
    <submittedName>
        <fullName evidence="2">Uncharacterized protein</fullName>
    </submittedName>
</protein>
<organism evidence="2">
    <name type="scientific">Faunusvirus sp</name>
    <dbReference type="NCBI Taxonomy" id="2487766"/>
    <lineage>
        <taxon>Viruses</taxon>
        <taxon>Varidnaviria</taxon>
        <taxon>Bamfordvirae</taxon>
        <taxon>Nucleocytoviricota</taxon>
        <taxon>Megaviricetes</taxon>
        <taxon>Imitervirales</taxon>
        <taxon>Mimiviridae</taxon>
    </lineage>
</organism>